<keyword evidence="3" id="KW-1185">Reference proteome</keyword>
<evidence type="ECO:0000313" key="2">
    <source>
        <dbReference type="EMBL" id="KAH0811260.1"/>
    </source>
</evidence>
<evidence type="ECO:0000313" key="3">
    <source>
        <dbReference type="Proteomes" id="UP000719412"/>
    </source>
</evidence>
<proteinExistence type="predicted"/>
<dbReference type="EMBL" id="JABDTM020026935">
    <property type="protein sequence ID" value="KAH0811260.1"/>
    <property type="molecule type" value="Genomic_DNA"/>
</dbReference>
<name>A0A8J6HAU8_TENMO</name>
<sequence>MDVYCVRHVHCRENFSRFRKLNSQGRRPNHQIQTRFFLRSLAWRSCGSPPLALRGRFHSACTPDANFFLDGMTTCRTSNQAVNNSQSCIILQRLGCILDGLLRQDIRHVAFVLFLGKNRHNLDGQFMQIREEKTPTDGINMLVKRGRDIAGVVMDLAGIGHARTTQTRMVGFQPQSGAGLGVVSTVRTSPSTIQADRKHPAGDKSSIIETSYRDLADAVVYGHLGEIPWHLLSDKRKNPNGVDFGRRESVPKRLLAAIDGEQDEQVAVMLIESEVTILYKEVHIARQMIGHPRGLAGVGPAPAPNRKHARRCVTPPDFPWAAWAPAPGKSRPPARTPDPGS</sequence>
<feature type="region of interest" description="Disordered" evidence="1">
    <location>
        <begin position="320"/>
        <end position="341"/>
    </location>
</feature>
<dbReference type="Proteomes" id="UP000719412">
    <property type="component" value="Unassembled WGS sequence"/>
</dbReference>
<reference evidence="2" key="2">
    <citation type="submission" date="2021-08" db="EMBL/GenBank/DDBJ databases">
        <authorList>
            <person name="Eriksson T."/>
        </authorList>
    </citation>
    <scope>NUCLEOTIDE SEQUENCE</scope>
    <source>
        <strain evidence="2">Stoneville</strain>
        <tissue evidence="2">Whole head</tissue>
    </source>
</reference>
<evidence type="ECO:0000256" key="1">
    <source>
        <dbReference type="SAM" id="MobiDB-lite"/>
    </source>
</evidence>
<accession>A0A8J6HAU8</accession>
<protein>
    <submittedName>
        <fullName evidence="2">Uncharacterized protein</fullName>
    </submittedName>
</protein>
<comment type="caution">
    <text evidence="2">The sequence shown here is derived from an EMBL/GenBank/DDBJ whole genome shotgun (WGS) entry which is preliminary data.</text>
</comment>
<organism evidence="2 3">
    <name type="scientific">Tenebrio molitor</name>
    <name type="common">Yellow mealworm beetle</name>
    <dbReference type="NCBI Taxonomy" id="7067"/>
    <lineage>
        <taxon>Eukaryota</taxon>
        <taxon>Metazoa</taxon>
        <taxon>Ecdysozoa</taxon>
        <taxon>Arthropoda</taxon>
        <taxon>Hexapoda</taxon>
        <taxon>Insecta</taxon>
        <taxon>Pterygota</taxon>
        <taxon>Neoptera</taxon>
        <taxon>Endopterygota</taxon>
        <taxon>Coleoptera</taxon>
        <taxon>Polyphaga</taxon>
        <taxon>Cucujiformia</taxon>
        <taxon>Tenebrionidae</taxon>
        <taxon>Tenebrio</taxon>
    </lineage>
</organism>
<gene>
    <name evidence="2" type="ORF">GEV33_011536</name>
</gene>
<dbReference type="AlphaFoldDB" id="A0A8J6HAU8"/>
<reference evidence="2" key="1">
    <citation type="journal article" date="2020" name="J Insects Food Feed">
        <title>The yellow mealworm (Tenebrio molitor) genome: a resource for the emerging insects as food and feed industry.</title>
        <authorList>
            <person name="Eriksson T."/>
            <person name="Andere A."/>
            <person name="Kelstrup H."/>
            <person name="Emery V."/>
            <person name="Picard C."/>
        </authorList>
    </citation>
    <scope>NUCLEOTIDE SEQUENCE</scope>
    <source>
        <strain evidence="2">Stoneville</strain>
        <tissue evidence="2">Whole head</tissue>
    </source>
</reference>